<proteinExistence type="predicted"/>
<accession>A0A834WSI8</accession>
<dbReference type="EMBL" id="JAAIUW010000005">
    <property type="protein sequence ID" value="KAF7829894.1"/>
    <property type="molecule type" value="Genomic_DNA"/>
</dbReference>
<organism evidence="1 2">
    <name type="scientific">Senna tora</name>
    <dbReference type="NCBI Taxonomy" id="362788"/>
    <lineage>
        <taxon>Eukaryota</taxon>
        <taxon>Viridiplantae</taxon>
        <taxon>Streptophyta</taxon>
        <taxon>Embryophyta</taxon>
        <taxon>Tracheophyta</taxon>
        <taxon>Spermatophyta</taxon>
        <taxon>Magnoliopsida</taxon>
        <taxon>eudicotyledons</taxon>
        <taxon>Gunneridae</taxon>
        <taxon>Pentapetalae</taxon>
        <taxon>rosids</taxon>
        <taxon>fabids</taxon>
        <taxon>Fabales</taxon>
        <taxon>Fabaceae</taxon>
        <taxon>Caesalpinioideae</taxon>
        <taxon>Cassia clade</taxon>
        <taxon>Senna</taxon>
    </lineage>
</organism>
<keyword evidence="2" id="KW-1185">Reference proteome</keyword>
<sequence length="26" mass="3153">MEEVLHNSPRVPEITVINSRHFLRDY</sequence>
<reference evidence="1" key="1">
    <citation type="submission" date="2020-09" db="EMBL/GenBank/DDBJ databases">
        <title>Genome-Enabled Discovery of Anthraquinone Biosynthesis in Senna tora.</title>
        <authorList>
            <person name="Kang S.-H."/>
            <person name="Pandey R.P."/>
            <person name="Lee C.-M."/>
            <person name="Sim J.-S."/>
            <person name="Jeong J.-T."/>
            <person name="Choi B.-S."/>
            <person name="Jung M."/>
            <person name="Ginzburg D."/>
            <person name="Zhao K."/>
            <person name="Won S.Y."/>
            <person name="Oh T.-J."/>
            <person name="Yu Y."/>
            <person name="Kim N.-H."/>
            <person name="Lee O.R."/>
            <person name="Lee T.-H."/>
            <person name="Bashyal P."/>
            <person name="Kim T.-S."/>
            <person name="Lee W.-H."/>
            <person name="Kawkins C."/>
            <person name="Kim C.-K."/>
            <person name="Kim J.S."/>
            <person name="Ahn B.O."/>
            <person name="Rhee S.Y."/>
            <person name="Sohng J.K."/>
        </authorList>
    </citation>
    <scope>NUCLEOTIDE SEQUENCE</scope>
    <source>
        <tissue evidence="1">Leaf</tissue>
    </source>
</reference>
<name>A0A834WSI8_9FABA</name>
<dbReference type="AlphaFoldDB" id="A0A834WSI8"/>
<comment type="caution">
    <text evidence="1">The sequence shown here is derived from an EMBL/GenBank/DDBJ whole genome shotgun (WGS) entry which is preliminary data.</text>
</comment>
<evidence type="ECO:0000313" key="2">
    <source>
        <dbReference type="Proteomes" id="UP000634136"/>
    </source>
</evidence>
<gene>
    <name evidence="1" type="ORF">G2W53_012227</name>
</gene>
<evidence type="ECO:0000313" key="1">
    <source>
        <dbReference type="EMBL" id="KAF7829894.1"/>
    </source>
</evidence>
<protein>
    <submittedName>
        <fullName evidence="1">Uncharacterized protein</fullName>
    </submittedName>
</protein>
<dbReference type="Proteomes" id="UP000634136">
    <property type="component" value="Unassembled WGS sequence"/>
</dbReference>